<accession>A0A0P0Z1M9</accession>
<dbReference type="InterPro" id="IPR036812">
    <property type="entry name" value="NAD(P)_OxRdtase_dom_sf"/>
</dbReference>
<evidence type="ECO:0000259" key="4">
    <source>
        <dbReference type="Pfam" id="PF00248"/>
    </source>
</evidence>
<feature type="active site" description="Proton donor" evidence="1">
    <location>
        <position position="83"/>
    </location>
</feature>
<dbReference type="Pfam" id="PF00248">
    <property type="entry name" value="Aldo_ket_red"/>
    <property type="match status" value="1"/>
</dbReference>
<evidence type="ECO:0000313" key="5">
    <source>
        <dbReference type="EMBL" id="BAT27869.1"/>
    </source>
</evidence>
<organism evidence="5">
    <name type="scientific">Aureimonas frigidaquae</name>
    <dbReference type="NCBI Taxonomy" id="424757"/>
    <lineage>
        <taxon>Bacteria</taxon>
        <taxon>Pseudomonadati</taxon>
        <taxon>Pseudomonadota</taxon>
        <taxon>Alphaproteobacteria</taxon>
        <taxon>Hyphomicrobiales</taxon>
        <taxon>Aurantimonadaceae</taxon>
        <taxon>Aureimonas</taxon>
    </lineage>
</organism>
<feature type="site" description="Lowers pKa of active site Tyr" evidence="3">
    <location>
        <position position="108"/>
    </location>
</feature>
<dbReference type="PIRSF" id="PIRSF000097">
    <property type="entry name" value="AKR"/>
    <property type="match status" value="1"/>
</dbReference>
<feature type="binding site" evidence="2">
    <location>
        <position position="141"/>
    </location>
    <ligand>
        <name>substrate</name>
    </ligand>
</feature>
<dbReference type="EMBL" id="LC066376">
    <property type="protein sequence ID" value="BAT27869.1"/>
    <property type="molecule type" value="Genomic_DNA"/>
</dbReference>
<dbReference type="Gene3D" id="3.20.20.100">
    <property type="entry name" value="NADP-dependent oxidoreductase domain"/>
    <property type="match status" value="1"/>
</dbReference>
<dbReference type="PANTHER" id="PTHR43638">
    <property type="entry name" value="OXIDOREDUCTASE, ALDO/KETO REDUCTASE FAMILY PROTEIN"/>
    <property type="match status" value="1"/>
</dbReference>
<dbReference type="InterPro" id="IPR020471">
    <property type="entry name" value="AKR"/>
</dbReference>
<dbReference type="PRINTS" id="PR00069">
    <property type="entry name" value="ALDKETRDTASE"/>
</dbReference>
<feature type="domain" description="NADP-dependent oxidoreductase" evidence="4">
    <location>
        <begin position="45"/>
        <end position="295"/>
    </location>
</feature>
<evidence type="ECO:0000256" key="2">
    <source>
        <dbReference type="PIRSR" id="PIRSR000097-2"/>
    </source>
</evidence>
<dbReference type="SUPFAM" id="SSF51430">
    <property type="entry name" value="NAD(P)-linked oxidoreductase"/>
    <property type="match status" value="1"/>
</dbReference>
<evidence type="ECO:0000256" key="1">
    <source>
        <dbReference type="PIRSR" id="PIRSR000097-1"/>
    </source>
</evidence>
<evidence type="ECO:0000256" key="3">
    <source>
        <dbReference type="PIRSR" id="PIRSR000097-3"/>
    </source>
</evidence>
<sequence>MSQRLFHNEASALPFLPEPQLMEMSDKDSSMRTISFPNGRTVPAIGQGTWMMAEGRADRGTEIRALRIGFDDGLTVVDTAEIYGDGASEELVGEAIAGRRDDLFLVSKVAPSHASEAGTIRALEDSLRRLRTDRVDLYLLHWRGGHPLEATLRGFERLQKDGKIGLWGVSNFDTDDMEELMSVAGGRACATNQILYNPEERGAEFDLLPWMREKGMPAMAYSPVGQGGKLLSRSGLRRIAERHGATPAQVALAFAIRDGNTLAIPKAGDPAHAAENAAALRLELSPADLAEMDEAFAPPSHKVPLAII</sequence>
<dbReference type="PANTHER" id="PTHR43638:SF3">
    <property type="entry name" value="ALDEHYDE REDUCTASE"/>
    <property type="match status" value="1"/>
</dbReference>
<protein>
    <submittedName>
        <fullName evidence="5">Oxidoreductase</fullName>
    </submittedName>
</protein>
<name>A0A0P0Z1M9_9HYPH</name>
<proteinExistence type="predicted"/>
<dbReference type="GO" id="GO:0016491">
    <property type="term" value="F:oxidoreductase activity"/>
    <property type="evidence" value="ECO:0007669"/>
    <property type="project" value="InterPro"/>
</dbReference>
<dbReference type="AlphaFoldDB" id="A0A0P0Z1M9"/>
<dbReference type="InterPro" id="IPR023210">
    <property type="entry name" value="NADP_OxRdtase_dom"/>
</dbReference>
<reference evidence="5" key="1">
    <citation type="journal article" date="2015" name="Proc. Natl. Acad. Sci. U.S.A.">
        <title>Bacterial clade with the ribosomal RNA operon on a small plasmid rather than the chromosome.</title>
        <authorList>
            <person name="Anda M."/>
            <person name="Ohtsubo Y."/>
            <person name="Okubo T."/>
            <person name="Sugawara M."/>
            <person name="Nagata Y."/>
            <person name="Tsuda M."/>
            <person name="Minamisawa K."/>
            <person name="Mitsui H."/>
        </authorList>
    </citation>
    <scope>NUCLEOTIDE SEQUENCE</scope>
    <source>
        <strain evidence="5">JCM 14755</strain>
    </source>
</reference>
<dbReference type="CDD" id="cd19138">
    <property type="entry name" value="AKR_YeaE"/>
    <property type="match status" value="1"/>
</dbReference>